<feature type="compositionally biased region" description="Low complexity" evidence="1">
    <location>
        <begin position="1439"/>
        <end position="1450"/>
    </location>
</feature>
<feature type="region of interest" description="Disordered" evidence="1">
    <location>
        <begin position="1"/>
        <end position="48"/>
    </location>
</feature>
<evidence type="ECO:0000313" key="2">
    <source>
        <dbReference type="EMBL" id="KAK1850320.1"/>
    </source>
</evidence>
<feature type="compositionally biased region" description="Pro residues" evidence="1">
    <location>
        <begin position="23"/>
        <end position="36"/>
    </location>
</feature>
<feature type="compositionally biased region" description="Polar residues" evidence="1">
    <location>
        <begin position="646"/>
        <end position="656"/>
    </location>
</feature>
<sequence length="1646" mass="174711">MSSHPSKSSFSSHTGTESQTQPLHPPTLRPGFPRPSPDGNVNSTYDRPSQLDVTIGSAEHVFNCLRGGRGLACPHFPKYTAGTLTVHWEYPSRLGFFHASSPKGFISYLETAKFCPNCLDQVVPNGYTYWTMIPSGNGRAIEGRWLDTAMSSQMYPLLYQSGTERFNQTTLRPQSVPDNLITQPKELPIPQIAEAPDAWQWMQSQRKPFYIDALHLTNGWTPYAELSAQEDSRIVRKSGQSFVMSRSSGATQIFAQRHITQDHAPLPNMTRSSIPQPPSDMSITKQNHQQSIPTAIPTSIRTDPRITATAASSITRKAVPGTSTRPDLSHVSSVPDMQRRAGVAASTATYSSTAVASSRTMLMTNTATSADSRLRSTSANGIRAVSQPGFDTATKVKQKPHALGSSNRPDHGSLQDMRHVSAGLPRPQSSRPSSSVSNRTVPSPMPIPTGDIKPTLVAAPGFNATMSTGSQHPIGDPDLRPIEGSIKPPPGQAIKPNAGKGEHMSNVAKAQGNNGQVSVLHSRLHGSAPSSKTKPPGSTTYRTSSWYRHDPIDFDELDSGLATTVQPQLPAPMSGRLSSLPTILEPGSGTKTGSVTRGLDSSQVTEIFRLFGPNAETRPTQPSMTQKTSNKVTSGIPPRHPDRTNKPISTTQSASKEMTGKKPTPHLKQTQAAQKGFQATPPTMTAQHVPEGQPPKSVARHPDSATPALKNTPAAQKDRLRSAIDTGRPKASADDKRATGQSQTGPKAPNNKVSGIKPTKAILKRESGRAGSSERKGSRVSGKEKKTSRLGGPKPQKPPPKGNKSNGLSSTPGKHGGNSSHITNNSSVTNSTTNTTIHIIGGNSDNSEAERNTTSDDLSGDETDGSGDFPEAIGVDTSGPSSPVSSTGQYPTGQSESESLSNNNGEPDQQLETASHSSSPASQIGGQISNFPGQQAQVQIHGHGVQSETGIGTLPSGAPASFISQESANEGFGRVFQSNAAESAMPSHTGTQSASGAATAGGQDSAAPYSTQDSLPGYTQQSVSHPGHEQGGQMSLFPSDGNAPYDDQHWNPAPSGPPVFSPGNGNLRFSNHPSPNCGTSYPDMDSDNQLQPSWRADAISDASGGSSFSAPTGTKPPSSQGLPLGAPAYAASEQQPSVPASTTTGGWPPKKTGFDADSYGVPNAEMHRKGQTQHEGHMSAAQPGPYSNQVVSPSGPVETGQGNNHGYLSPTTAQAPESSYDPWAPQTGASHQSKIGPWGGAQTTGMGKPNSAWDFQAEPMSSAPSAKPQTSDIQAWQPQGNLPTVQGHYSSPSEDQDASWANWSNRNNAPAVGGPQASQALTRQTPAPYTEQSSYIGPYGSRQGLGEHQPFAHGGQPSPNPDSRTNRLTAAALGLAAGAAIGYGAASLARISSTSSASSSTSDQGDDEQKPHGNQVWNDPYGQNGTLYDDGNDVAQETSSIQSVTSSSPSDQETTGWFAQEQQSVNSNWDQNADSTDYIDMNHHGDLYSNDSQHFDDRSVTSNQSSPMYYNDEHFSQQPSEFEQPYAHQEVLDTANEYGDWPGEGNKFQQSHEDQSEGDNEGASDSESSLYDPQPDYGYEPQNQYFQHQGYAPEAYQDSDGPEYEESDVQTDYQDGNGGELSEKSDGNDDGDDDYDNGFDSQDDSD</sequence>
<evidence type="ECO:0000256" key="1">
    <source>
        <dbReference type="SAM" id="MobiDB-lite"/>
    </source>
</evidence>
<feature type="compositionally biased region" description="Low complexity" evidence="1">
    <location>
        <begin position="1298"/>
        <end position="1311"/>
    </location>
</feature>
<comment type="caution">
    <text evidence="2">The sequence shown here is derived from an EMBL/GenBank/DDBJ whole genome shotgun (WGS) entry which is preliminary data.</text>
</comment>
<feature type="compositionally biased region" description="Polar residues" evidence="1">
    <location>
        <begin position="13"/>
        <end position="22"/>
    </location>
</feature>
<feature type="region of interest" description="Disordered" evidence="1">
    <location>
        <begin position="1389"/>
        <end position="1646"/>
    </location>
</feature>
<feature type="region of interest" description="Disordered" evidence="1">
    <location>
        <begin position="525"/>
        <end position="544"/>
    </location>
</feature>
<feature type="compositionally biased region" description="Low complexity" evidence="1">
    <location>
        <begin position="818"/>
        <end position="844"/>
    </location>
</feature>
<feature type="region of interest" description="Disordered" evidence="1">
    <location>
        <begin position="566"/>
        <end position="1367"/>
    </location>
</feature>
<feature type="compositionally biased region" description="Polar residues" evidence="1">
    <location>
        <begin position="617"/>
        <end position="633"/>
    </location>
</feature>
<accession>A0AAD9EJ50</accession>
<feature type="compositionally biased region" description="Polar residues" evidence="1">
    <location>
        <begin position="1132"/>
        <end position="1141"/>
    </location>
</feature>
<feature type="compositionally biased region" description="Low complexity" evidence="1">
    <location>
        <begin position="1"/>
        <end position="12"/>
    </location>
</feature>
<feature type="compositionally biased region" description="Polar residues" evidence="1">
    <location>
        <begin position="1262"/>
        <end position="1293"/>
    </location>
</feature>
<dbReference type="EMBL" id="JAQOWY010000122">
    <property type="protein sequence ID" value="KAK1850320.1"/>
    <property type="molecule type" value="Genomic_DNA"/>
</dbReference>
<feature type="compositionally biased region" description="Polar residues" evidence="1">
    <location>
        <begin position="1451"/>
        <end position="1475"/>
    </location>
</feature>
<feature type="compositionally biased region" description="Polar residues" evidence="1">
    <location>
        <begin position="1415"/>
        <end position="1426"/>
    </location>
</feature>
<feature type="compositionally biased region" description="Acidic residues" evidence="1">
    <location>
        <begin position="1628"/>
        <end position="1646"/>
    </location>
</feature>
<feature type="compositionally biased region" description="Polar residues" evidence="1">
    <location>
        <begin position="528"/>
        <end position="544"/>
    </location>
</feature>
<feature type="compositionally biased region" description="Low complexity" evidence="1">
    <location>
        <begin position="1389"/>
        <end position="1402"/>
    </location>
</feature>
<feature type="compositionally biased region" description="Polar residues" evidence="1">
    <location>
        <begin position="589"/>
        <end position="605"/>
    </location>
</feature>
<organism evidence="2 3">
    <name type="scientific">Colletotrichum chrysophilum</name>
    <dbReference type="NCBI Taxonomy" id="1836956"/>
    <lineage>
        <taxon>Eukaryota</taxon>
        <taxon>Fungi</taxon>
        <taxon>Dikarya</taxon>
        <taxon>Ascomycota</taxon>
        <taxon>Pezizomycotina</taxon>
        <taxon>Sordariomycetes</taxon>
        <taxon>Hypocreomycetidae</taxon>
        <taxon>Glomerellales</taxon>
        <taxon>Glomerellaceae</taxon>
        <taxon>Colletotrichum</taxon>
        <taxon>Colletotrichum gloeosporioides species complex</taxon>
    </lineage>
</organism>
<feature type="compositionally biased region" description="Polar residues" evidence="1">
    <location>
        <begin position="1200"/>
        <end position="1217"/>
    </location>
</feature>
<dbReference type="Proteomes" id="UP001243330">
    <property type="component" value="Unassembled WGS sequence"/>
</dbReference>
<feature type="compositionally biased region" description="Low complexity" evidence="1">
    <location>
        <begin position="1142"/>
        <end position="1151"/>
    </location>
</feature>
<feature type="compositionally biased region" description="Low complexity" evidence="1">
    <location>
        <begin position="874"/>
        <end position="887"/>
    </location>
</feature>
<feature type="region of interest" description="Disordered" evidence="1">
    <location>
        <begin position="369"/>
        <end position="452"/>
    </location>
</feature>
<feature type="compositionally biased region" description="Low complexity" evidence="1">
    <location>
        <begin position="895"/>
        <end position="906"/>
    </location>
</feature>
<feature type="compositionally biased region" description="Polar residues" evidence="1">
    <location>
        <begin position="1111"/>
        <end position="1121"/>
    </location>
</feature>
<gene>
    <name evidence="2" type="ORF">CCHR01_07029</name>
</gene>
<proteinExistence type="predicted"/>
<feature type="compositionally biased region" description="Low complexity" evidence="1">
    <location>
        <begin position="989"/>
        <end position="1007"/>
    </location>
</feature>
<feature type="compositionally biased region" description="Basic and acidic residues" evidence="1">
    <location>
        <begin position="716"/>
        <end position="738"/>
    </location>
</feature>
<feature type="compositionally biased region" description="Polar residues" evidence="1">
    <location>
        <begin position="369"/>
        <end position="380"/>
    </location>
</feature>
<evidence type="ECO:0000313" key="3">
    <source>
        <dbReference type="Proteomes" id="UP001243330"/>
    </source>
</evidence>
<feature type="compositionally biased region" description="Acidic residues" evidence="1">
    <location>
        <begin position="1600"/>
        <end position="1609"/>
    </location>
</feature>
<feature type="compositionally biased region" description="Polar residues" evidence="1">
    <location>
        <begin position="1008"/>
        <end position="1024"/>
    </location>
</feature>
<feature type="compositionally biased region" description="Polar residues" evidence="1">
    <location>
        <begin position="1063"/>
        <end position="1079"/>
    </location>
</feature>
<feature type="compositionally biased region" description="Basic and acidic residues" evidence="1">
    <location>
        <begin position="763"/>
        <end position="787"/>
    </location>
</feature>
<feature type="compositionally biased region" description="Basic and acidic residues" evidence="1">
    <location>
        <begin position="1165"/>
        <end position="1177"/>
    </location>
</feature>
<feature type="compositionally biased region" description="Polar residues" evidence="1">
    <location>
        <begin position="910"/>
        <end position="938"/>
    </location>
</feature>
<feature type="compositionally biased region" description="Low complexity" evidence="1">
    <location>
        <begin position="1096"/>
        <end position="1110"/>
    </location>
</feature>
<reference evidence="2" key="1">
    <citation type="submission" date="2023-01" db="EMBL/GenBank/DDBJ databases">
        <title>Colletotrichum chrysophilum M932 genome sequence.</title>
        <authorList>
            <person name="Baroncelli R."/>
        </authorList>
    </citation>
    <scope>NUCLEOTIDE SEQUENCE</scope>
    <source>
        <strain evidence="2">M932</strain>
    </source>
</reference>
<feature type="compositionally biased region" description="Low complexity" evidence="1">
    <location>
        <begin position="425"/>
        <end position="442"/>
    </location>
</feature>
<feature type="compositionally biased region" description="Polar residues" evidence="1">
    <location>
        <begin position="1316"/>
        <end position="1335"/>
    </location>
</feature>
<feature type="compositionally biased region" description="Basic and acidic residues" evidence="1">
    <location>
        <begin position="408"/>
        <end position="419"/>
    </location>
</feature>
<keyword evidence="3" id="KW-1185">Reference proteome</keyword>
<name>A0AAD9EJ50_9PEZI</name>
<feature type="region of interest" description="Disordered" evidence="1">
    <location>
        <begin position="317"/>
        <end position="340"/>
    </location>
</feature>
<feature type="compositionally biased region" description="Polar residues" evidence="1">
    <location>
        <begin position="317"/>
        <end position="332"/>
    </location>
</feature>
<protein>
    <submittedName>
        <fullName evidence="2">Xurface protein</fullName>
    </submittedName>
</protein>